<keyword evidence="1" id="KW-1185">Reference proteome</keyword>
<organism evidence="1 2">
    <name type="scientific">Romanomermis culicivorax</name>
    <name type="common">Nematode worm</name>
    <dbReference type="NCBI Taxonomy" id="13658"/>
    <lineage>
        <taxon>Eukaryota</taxon>
        <taxon>Metazoa</taxon>
        <taxon>Ecdysozoa</taxon>
        <taxon>Nematoda</taxon>
        <taxon>Enoplea</taxon>
        <taxon>Dorylaimia</taxon>
        <taxon>Mermithida</taxon>
        <taxon>Mermithoidea</taxon>
        <taxon>Mermithidae</taxon>
        <taxon>Romanomermis</taxon>
    </lineage>
</organism>
<sequence length="86" mass="9910">MSRENSKHGNFEKIPLLMNNWSNRKSEDLEDMTFTEEEGTLDNVTLDEDKGTILYYDDDEKEQYNIHTPQSSNEEEIYGSVQTGGG</sequence>
<dbReference type="AlphaFoldDB" id="A0A915I2V7"/>
<evidence type="ECO:0000313" key="1">
    <source>
        <dbReference type="Proteomes" id="UP000887565"/>
    </source>
</evidence>
<proteinExistence type="predicted"/>
<dbReference type="WBParaSite" id="nRc.2.0.1.t08170-RA">
    <property type="protein sequence ID" value="nRc.2.0.1.t08170-RA"/>
    <property type="gene ID" value="nRc.2.0.1.g08170"/>
</dbReference>
<protein>
    <submittedName>
        <fullName evidence="2">Uncharacterized protein</fullName>
    </submittedName>
</protein>
<reference evidence="2" key="1">
    <citation type="submission" date="2022-11" db="UniProtKB">
        <authorList>
            <consortium name="WormBaseParasite"/>
        </authorList>
    </citation>
    <scope>IDENTIFICATION</scope>
</reference>
<accession>A0A915I2V7</accession>
<evidence type="ECO:0000313" key="2">
    <source>
        <dbReference type="WBParaSite" id="nRc.2.0.1.t08170-RA"/>
    </source>
</evidence>
<dbReference type="Proteomes" id="UP000887565">
    <property type="component" value="Unplaced"/>
</dbReference>
<name>A0A915I2V7_ROMCU</name>